<proteinExistence type="predicted"/>
<reference evidence="1" key="1">
    <citation type="journal article" date="2023" name="Insect Mol. Biol.">
        <title>Genome sequencing provides insights into the evolution of gene families encoding plant cell wall-degrading enzymes in longhorned beetles.</title>
        <authorList>
            <person name="Shin N.R."/>
            <person name="Okamura Y."/>
            <person name="Kirsch R."/>
            <person name="Pauchet Y."/>
        </authorList>
    </citation>
    <scope>NUCLEOTIDE SEQUENCE</scope>
    <source>
        <strain evidence="1">MMC_N1</strain>
    </source>
</reference>
<dbReference type="EMBL" id="JAPWTJ010000691">
    <property type="protein sequence ID" value="KAJ8976347.1"/>
    <property type="molecule type" value="Genomic_DNA"/>
</dbReference>
<sequence>MFAFSKAKTLNQAALKALSYRCNSKTVWNCQKALNNLSLRNPETLVWILGHSGQESNEIADYLARKINGGWDTVDSSRELRNDGNVDEVQTPG</sequence>
<evidence type="ECO:0000313" key="1">
    <source>
        <dbReference type="EMBL" id="KAJ8976347.1"/>
    </source>
</evidence>
<dbReference type="Proteomes" id="UP001162164">
    <property type="component" value="Unassembled WGS sequence"/>
</dbReference>
<gene>
    <name evidence="1" type="ORF">NQ317_015218</name>
</gene>
<organism evidence="1 2">
    <name type="scientific">Molorchus minor</name>
    <dbReference type="NCBI Taxonomy" id="1323400"/>
    <lineage>
        <taxon>Eukaryota</taxon>
        <taxon>Metazoa</taxon>
        <taxon>Ecdysozoa</taxon>
        <taxon>Arthropoda</taxon>
        <taxon>Hexapoda</taxon>
        <taxon>Insecta</taxon>
        <taxon>Pterygota</taxon>
        <taxon>Neoptera</taxon>
        <taxon>Endopterygota</taxon>
        <taxon>Coleoptera</taxon>
        <taxon>Polyphaga</taxon>
        <taxon>Cucujiformia</taxon>
        <taxon>Chrysomeloidea</taxon>
        <taxon>Cerambycidae</taxon>
        <taxon>Lamiinae</taxon>
        <taxon>Monochamini</taxon>
        <taxon>Molorchus</taxon>
    </lineage>
</organism>
<evidence type="ECO:0008006" key="3">
    <source>
        <dbReference type="Google" id="ProtNLM"/>
    </source>
</evidence>
<dbReference type="SUPFAM" id="SSF53098">
    <property type="entry name" value="Ribonuclease H-like"/>
    <property type="match status" value="1"/>
</dbReference>
<keyword evidence="2" id="KW-1185">Reference proteome</keyword>
<dbReference type="InterPro" id="IPR012337">
    <property type="entry name" value="RNaseH-like_sf"/>
</dbReference>
<accession>A0ABQ9JEM0</accession>
<comment type="caution">
    <text evidence="1">The sequence shown here is derived from an EMBL/GenBank/DDBJ whole genome shotgun (WGS) entry which is preliminary data.</text>
</comment>
<protein>
    <recommendedName>
        <fullName evidence="3">RNase H type-1 domain-containing protein</fullName>
    </recommendedName>
</protein>
<name>A0ABQ9JEM0_9CUCU</name>
<dbReference type="InterPro" id="IPR036397">
    <property type="entry name" value="RNaseH_sf"/>
</dbReference>
<dbReference type="Gene3D" id="3.30.420.10">
    <property type="entry name" value="Ribonuclease H-like superfamily/Ribonuclease H"/>
    <property type="match status" value="1"/>
</dbReference>
<evidence type="ECO:0000313" key="2">
    <source>
        <dbReference type="Proteomes" id="UP001162164"/>
    </source>
</evidence>